<sequence>MTLPIPRNNEEALFLSHVQEVPSPAAKYLQSPCWEWTASCAGAAKKKEQRPQFNLRLPNGKQKNTTAARWAFLLFKGSLKPNEQACHLCDNPMCVNPDHLYAGSVKENALDKRAQNNHPGSDVLTTLNHAVRLSTNHVSQEKIAEELKCPLWEVDRLLAFHQNYASYYEAYVTMYGREAANNLMRVDLIDDYNVMRSVMESHSLSRHIYQFELGV</sequence>
<gene>
    <name evidence="2" type="ORF">AD933_07780</name>
</gene>
<reference evidence="2 3" key="1">
    <citation type="submission" date="2015-06" db="EMBL/GenBank/DDBJ databases">
        <title>Improved classification and identification of acetic acid bacteria using matrix-assisted laser desorption/ionization time-of-flight mass spectrometry; Gluconobacter nephelii and Gluconobacter uchimurae are later heterotypic synonyms of Gluconobacter japonicus and Gluconobacter oxydans, respectively.</title>
        <authorList>
            <person name="Li L."/>
            <person name="Cleenwerck I."/>
            <person name="De Vuyst L."/>
            <person name="Vandamme P."/>
        </authorList>
    </citation>
    <scope>NUCLEOTIDE SEQUENCE [LARGE SCALE GENOMIC DNA]</scope>
    <source>
        <strain evidence="2 3">LMG 1552</strain>
    </source>
</reference>
<evidence type="ECO:0000313" key="3">
    <source>
        <dbReference type="Proteomes" id="UP000075526"/>
    </source>
</evidence>
<dbReference type="InterPro" id="IPR044925">
    <property type="entry name" value="His-Me_finger_sf"/>
</dbReference>
<dbReference type="PATRIC" id="fig|178901.13.peg.3096"/>
<evidence type="ECO:0000313" key="2">
    <source>
        <dbReference type="EMBL" id="KXV15953.1"/>
    </source>
</evidence>
<protein>
    <recommendedName>
        <fullName evidence="1">HNH nuclease domain-containing protein</fullName>
    </recommendedName>
</protein>
<dbReference type="Pfam" id="PF13392">
    <property type="entry name" value="HNH_3"/>
    <property type="match status" value="1"/>
</dbReference>
<proteinExistence type="predicted"/>
<dbReference type="GO" id="GO:0004519">
    <property type="term" value="F:endonuclease activity"/>
    <property type="evidence" value="ECO:0007669"/>
    <property type="project" value="InterPro"/>
</dbReference>
<dbReference type="AlphaFoldDB" id="A0A149RNV1"/>
<feature type="domain" description="HNH nuclease" evidence="1">
    <location>
        <begin position="69"/>
        <end position="109"/>
    </location>
</feature>
<dbReference type="SUPFAM" id="SSF54060">
    <property type="entry name" value="His-Me finger endonucleases"/>
    <property type="match status" value="1"/>
</dbReference>
<dbReference type="EMBL" id="LHZF01000162">
    <property type="protein sequence ID" value="KXV15953.1"/>
    <property type="molecule type" value="Genomic_DNA"/>
</dbReference>
<dbReference type="Gene3D" id="3.90.75.10">
    <property type="entry name" value="Homing Intron 3 (I-ppo) Encoded Endonuclease, Chain A"/>
    <property type="match status" value="1"/>
</dbReference>
<evidence type="ECO:0000259" key="1">
    <source>
        <dbReference type="Pfam" id="PF13392"/>
    </source>
</evidence>
<dbReference type="InterPro" id="IPR044930">
    <property type="entry name" value="Homing_endonuclease_His-Me"/>
</dbReference>
<dbReference type="RefSeq" id="WP_061508190.1">
    <property type="nucleotide sequence ID" value="NZ_LHZF01000162.1"/>
</dbReference>
<dbReference type="InterPro" id="IPR003615">
    <property type="entry name" value="HNH_nuc"/>
</dbReference>
<organism evidence="2 3">
    <name type="scientific">Acetobacter malorum</name>
    <dbReference type="NCBI Taxonomy" id="178901"/>
    <lineage>
        <taxon>Bacteria</taxon>
        <taxon>Pseudomonadati</taxon>
        <taxon>Pseudomonadota</taxon>
        <taxon>Alphaproteobacteria</taxon>
        <taxon>Acetobacterales</taxon>
        <taxon>Acetobacteraceae</taxon>
        <taxon>Acetobacter</taxon>
    </lineage>
</organism>
<dbReference type="Proteomes" id="UP000075526">
    <property type="component" value="Unassembled WGS sequence"/>
</dbReference>
<name>A0A149RNV1_9PROT</name>
<comment type="caution">
    <text evidence="2">The sequence shown here is derived from an EMBL/GenBank/DDBJ whole genome shotgun (WGS) entry which is preliminary data.</text>
</comment>
<accession>A0A149RNV1</accession>